<accession>A0ABT5LFR3</accession>
<evidence type="ECO:0000313" key="3">
    <source>
        <dbReference type="Proteomes" id="UP001217178"/>
    </source>
</evidence>
<feature type="chain" id="PRO_5045210225" evidence="1">
    <location>
        <begin position="23"/>
        <end position="148"/>
    </location>
</feature>
<keyword evidence="3" id="KW-1185">Reference proteome</keyword>
<protein>
    <submittedName>
        <fullName evidence="2">Uncharacterized protein</fullName>
    </submittedName>
</protein>
<gene>
    <name evidence="2" type="ORF">PSI23_10995</name>
</gene>
<comment type="caution">
    <text evidence="2">The sequence shown here is derived from an EMBL/GenBank/DDBJ whole genome shotgun (WGS) entry which is preliminary data.</text>
</comment>
<evidence type="ECO:0000313" key="2">
    <source>
        <dbReference type="EMBL" id="MDC9589809.1"/>
    </source>
</evidence>
<reference evidence="2 3" key="1">
    <citation type="submission" date="2023-02" db="EMBL/GenBank/DDBJ databases">
        <title>Entomopathogenic bacteria.</title>
        <authorList>
            <person name="Machado R.A."/>
        </authorList>
    </citation>
    <scope>NUCLEOTIDE SEQUENCE [LARGE SCALE GENOMIC DNA]</scope>
    <source>
        <strain evidence="2 3">XENO-10</strain>
    </source>
</reference>
<feature type="signal peptide" evidence="1">
    <location>
        <begin position="1"/>
        <end position="22"/>
    </location>
</feature>
<keyword evidence="1" id="KW-0732">Signal</keyword>
<dbReference type="Proteomes" id="UP001217178">
    <property type="component" value="Unassembled WGS sequence"/>
</dbReference>
<evidence type="ECO:0000256" key="1">
    <source>
        <dbReference type="SAM" id="SignalP"/>
    </source>
</evidence>
<organism evidence="2 3">
    <name type="scientific">Xenorhabdus yunnanensis</name>
    <dbReference type="NCBI Taxonomy" id="3025878"/>
    <lineage>
        <taxon>Bacteria</taxon>
        <taxon>Pseudomonadati</taxon>
        <taxon>Pseudomonadota</taxon>
        <taxon>Gammaproteobacteria</taxon>
        <taxon>Enterobacterales</taxon>
        <taxon>Morganellaceae</taxon>
        <taxon>Xenorhabdus</taxon>
    </lineage>
</organism>
<dbReference type="EMBL" id="JAQRFI010000022">
    <property type="protein sequence ID" value="MDC9589809.1"/>
    <property type="molecule type" value="Genomic_DNA"/>
</dbReference>
<sequence length="148" mass="17144">MKRISKILCSLLLMAFSFSGHTFQVQENVIDTLHPTVQLVHLHQNFDKINLDVLGDIKPSDIKYVYNSIKDAPKYPKGFKAVQNGTGKFIIKNKLLLNKLRVLYPGKWYKVYKNGYNSSLKRVSIHFFQHESGKVFDVKVINKWSTWG</sequence>
<name>A0ABT5LFR3_9GAMM</name>
<dbReference type="RefSeq" id="WP_273555125.1">
    <property type="nucleotide sequence ID" value="NZ_JAQRFI010000022.1"/>
</dbReference>
<proteinExistence type="predicted"/>